<keyword evidence="4" id="KW-1185">Reference proteome</keyword>
<reference evidence="3" key="1">
    <citation type="submission" date="2023-02" db="EMBL/GenBank/DDBJ databases">
        <title>Genome of toxic invasive species Heracleum sosnowskyi carries increased number of genes despite the absence of recent whole-genome duplications.</title>
        <authorList>
            <person name="Schelkunov M."/>
            <person name="Shtratnikova V."/>
            <person name="Makarenko M."/>
            <person name="Klepikova A."/>
            <person name="Omelchenko D."/>
            <person name="Novikova G."/>
            <person name="Obukhova E."/>
            <person name="Bogdanov V."/>
            <person name="Penin A."/>
            <person name="Logacheva M."/>
        </authorList>
    </citation>
    <scope>NUCLEOTIDE SEQUENCE</scope>
    <source>
        <strain evidence="3">Hsosn_3</strain>
        <tissue evidence="3">Leaf</tissue>
    </source>
</reference>
<dbReference type="PANTHER" id="PTHR10492">
    <property type="match status" value="1"/>
</dbReference>
<reference evidence="3" key="2">
    <citation type="submission" date="2023-05" db="EMBL/GenBank/DDBJ databases">
        <authorList>
            <person name="Schelkunov M.I."/>
        </authorList>
    </citation>
    <scope>NUCLEOTIDE SEQUENCE</scope>
    <source>
        <strain evidence="3">Hsosn_3</strain>
        <tissue evidence="3">Leaf</tissue>
    </source>
</reference>
<proteinExistence type="predicted"/>
<feature type="domain" description="DNA helicase Pif1-like 2B" evidence="2">
    <location>
        <begin position="656"/>
        <end position="693"/>
    </location>
</feature>
<dbReference type="AlphaFoldDB" id="A0AAD8IZR5"/>
<keyword evidence="3" id="KW-0547">Nucleotide-binding</keyword>
<accession>A0AAD8IZR5</accession>
<keyword evidence="3" id="KW-0067">ATP-binding</keyword>
<keyword evidence="3" id="KW-0347">Helicase</keyword>
<dbReference type="PANTHER" id="PTHR10492:SF93">
    <property type="entry name" value="ATP-DEPENDENT DNA HELICASE"/>
    <property type="match status" value="1"/>
</dbReference>
<dbReference type="Proteomes" id="UP001237642">
    <property type="component" value="Unassembled WGS sequence"/>
</dbReference>
<sequence>MLLEDWTQNHVLGKVIGVAYTIEFQKRGLPHVHIVLWLAESDRCHSTEDIDTIISAEIPDKETDPIGFEAVSSLMVHGPCGVVNPSCACMKGEEGDKKCSKFFPKEFNATTTIDSNGYPVYRRRNNGRTIKRRGVDLDNRFIVPYNRGLLVKYQAHINVEWCHQGKLIKYMFKYVLKGPDCATMVIEKDGQPDRNDSGANNNDEIQNYLACRYLSSCEACWRIFDFSIHYRKPVVQKLIFHLEKEQNICYNEKESLTSVLRRNHVDGTMFVQWFQANEQYSQGRNLTYVQFPEKFRWDNTSKMWIPRKRDIAVVGRLIYVQPFVGELFYMRLLLNFVCGATSFEDLRTVNGVVYNSYKEACLHHDILGSDDDWHLAIQDASTHQTGRQLRNLFVTMLLFCDVSDVRSLWDKNWKLMSDDIEYIHRKKSAQQKFVIGSKHLHSLTLYDVDLQLRKAGKTLMDFPTLPLIDNAFHCRSQNTLLYEQYMYDRHLLKQESLTLVSMLNEKQKHIHEVLTKNVMDKAGGLFFVYGHGVEGIPISYSEWVINVGDGKVAKIPIDGYSDSDFIEIPPELRVDSGEDGKQAIINKLYSDLLARHIDPNYFRDRVILAPLNEDVDVINTEVLKLSPGQCRVYRSYDSICNSSVNYESQESIYPIEFLNSLKFGGIPNHVLELKVGAPIVLLRNISPARGLCNVCESNGHPNERITKNVVYHEIFNDL</sequence>
<protein>
    <submittedName>
        <fullName evidence="3">ATP-dependent DNA helicase</fullName>
    </submittedName>
</protein>
<dbReference type="InterPro" id="IPR025476">
    <property type="entry name" value="Helitron_helicase-like"/>
</dbReference>
<evidence type="ECO:0000259" key="1">
    <source>
        <dbReference type="Pfam" id="PF14214"/>
    </source>
</evidence>
<evidence type="ECO:0000259" key="2">
    <source>
        <dbReference type="Pfam" id="PF21530"/>
    </source>
</evidence>
<evidence type="ECO:0000313" key="3">
    <source>
        <dbReference type="EMBL" id="KAK1393282.1"/>
    </source>
</evidence>
<feature type="domain" description="Helitron helicase-like" evidence="1">
    <location>
        <begin position="2"/>
        <end position="36"/>
    </location>
</feature>
<keyword evidence="3" id="KW-0378">Hydrolase</keyword>
<dbReference type="EMBL" id="JAUIZM010000003">
    <property type="protein sequence ID" value="KAK1393282.1"/>
    <property type="molecule type" value="Genomic_DNA"/>
</dbReference>
<organism evidence="3 4">
    <name type="scientific">Heracleum sosnowskyi</name>
    <dbReference type="NCBI Taxonomy" id="360622"/>
    <lineage>
        <taxon>Eukaryota</taxon>
        <taxon>Viridiplantae</taxon>
        <taxon>Streptophyta</taxon>
        <taxon>Embryophyta</taxon>
        <taxon>Tracheophyta</taxon>
        <taxon>Spermatophyta</taxon>
        <taxon>Magnoliopsida</taxon>
        <taxon>eudicotyledons</taxon>
        <taxon>Gunneridae</taxon>
        <taxon>Pentapetalae</taxon>
        <taxon>asterids</taxon>
        <taxon>campanulids</taxon>
        <taxon>Apiales</taxon>
        <taxon>Apiaceae</taxon>
        <taxon>Apioideae</taxon>
        <taxon>apioid superclade</taxon>
        <taxon>Tordylieae</taxon>
        <taxon>Tordyliinae</taxon>
        <taxon>Heracleum</taxon>
    </lineage>
</organism>
<dbReference type="GO" id="GO:0004386">
    <property type="term" value="F:helicase activity"/>
    <property type="evidence" value="ECO:0007669"/>
    <property type="project" value="UniProtKB-KW"/>
</dbReference>
<gene>
    <name evidence="3" type="ORF">POM88_012338</name>
</gene>
<evidence type="ECO:0000313" key="4">
    <source>
        <dbReference type="Proteomes" id="UP001237642"/>
    </source>
</evidence>
<comment type="caution">
    <text evidence="3">The sequence shown here is derived from an EMBL/GenBank/DDBJ whole genome shotgun (WGS) entry which is preliminary data.</text>
</comment>
<dbReference type="Pfam" id="PF14214">
    <property type="entry name" value="Helitron_like_N"/>
    <property type="match status" value="1"/>
</dbReference>
<name>A0AAD8IZR5_9APIA</name>
<dbReference type="InterPro" id="IPR049163">
    <property type="entry name" value="Pif1-like_2B_dom"/>
</dbReference>
<dbReference type="Pfam" id="PF21530">
    <property type="entry name" value="Pif1_2B_dom"/>
    <property type="match status" value="1"/>
</dbReference>